<dbReference type="InterPro" id="IPR014144">
    <property type="entry name" value="LigD_PE_domain"/>
</dbReference>
<feature type="compositionally biased region" description="Basic and acidic residues" evidence="1">
    <location>
        <begin position="496"/>
        <end position="510"/>
    </location>
</feature>
<feature type="region of interest" description="Disordered" evidence="1">
    <location>
        <begin position="485"/>
        <end position="525"/>
    </location>
</feature>
<dbReference type="RefSeq" id="XP_018695141.1">
    <property type="nucleotide sequence ID" value="XM_018835491.1"/>
</dbReference>
<gene>
    <name evidence="3" type="ORF">AYL99_03977</name>
</gene>
<reference evidence="3 4" key="1">
    <citation type="submission" date="2016-04" db="EMBL/GenBank/DDBJ databases">
        <title>Draft genome of Fonsecaea erecta CBS 125763.</title>
        <authorList>
            <person name="Weiss V.A."/>
            <person name="Vicente V.A."/>
            <person name="Raittz R.T."/>
            <person name="Moreno L.F."/>
            <person name="De Souza E.M."/>
            <person name="Pedrosa F.O."/>
            <person name="Steffens M.B."/>
            <person name="Faoro H."/>
            <person name="Tadra-Sfeir M.Z."/>
            <person name="Najafzadeh M.J."/>
            <person name="Felipe M.S."/>
            <person name="Teixeira M."/>
            <person name="Sun J."/>
            <person name="Xi L."/>
            <person name="Gomes R."/>
            <person name="De Azevedo C.M."/>
            <person name="Salgado C.G."/>
            <person name="Da Silva M.B."/>
            <person name="Nascimento M.F."/>
            <person name="Queiroz-Telles F."/>
            <person name="Attili D.S."/>
            <person name="Gorbushina A."/>
        </authorList>
    </citation>
    <scope>NUCLEOTIDE SEQUENCE [LARGE SCALE GENOMIC DNA]</scope>
    <source>
        <strain evidence="3 4">CBS 125763</strain>
    </source>
</reference>
<comment type="caution">
    <text evidence="3">The sequence shown here is derived from an EMBL/GenBank/DDBJ whole genome shotgun (WGS) entry which is preliminary data.</text>
</comment>
<feature type="compositionally biased region" description="Basic and acidic residues" evidence="1">
    <location>
        <begin position="255"/>
        <end position="267"/>
    </location>
</feature>
<organism evidence="3 4">
    <name type="scientific">Fonsecaea erecta</name>
    <dbReference type="NCBI Taxonomy" id="1367422"/>
    <lineage>
        <taxon>Eukaryota</taxon>
        <taxon>Fungi</taxon>
        <taxon>Dikarya</taxon>
        <taxon>Ascomycota</taxon>
        <taxon>Pezizomycotina</taxon>
        <taxon>Eurotiomycetes</taxon>
        <taxon>Chaetothyriomycetidae</taxon>
        <taxon>Chaetothyriales</taxon>
        <taxon>Herpotrichiellaceae</taxon>
        <taxon>Fonsecaea</taxon>
    </lineage>
</organism>
<accession>A0A178ZPL4</accession>
<dbReference type="OrthoDB" id="2588098at2759"/>
<proteinExistence type="predicted"/>
<sequence length="574" mass="63513">MRRMELVPGLSLFGLFATSTPRSLMKRHSPNAAIEDPTAHSATQSAESALALPASLRRSISPPPANPRRLSRKSHTYPDLTTSLTTNSTTAAVEAGEIEIRDHVSFFSSKLLAATRPPIGGQPRLSHSNWLALYRRNLNDRGHHFVVHQHDHPIAGTHYDLRLQCNATSSVSFAIMYGLPGDPNSRKLNRNATETRVHNLWNHLIETASHDTGTMLLWDTGEYEVLPYDSSSGKASATDDATATEGSDLDSDSDVPCKEKAESEPSKLHRAFQNRKIKLRLHGTRLPRNYTLSLRLTHDNNRVVQPAAPAFKRRKRNKQNPTGPARRKSQPEHSDTTESERPISPLGEGSSDSDFDRRSSRRSPKFQRSVSSLLRTASPPRPKRSNSVAAEQYHEPTPATTPQTINPVYVDQADTRSAAPKPPNLPTEEFDEEAVIRRNNAYPGATNSINSIHQRRWFLSLDRAACGFRPTNQIAFGQRVWERPRLSSPLSGSEAAKARRSDGGAGRGEEREQEAEEEEEGRNVGQALGGFAPFHVLGRDVEFSILTGRTAADVARDEGLVGYKPRGGWRGVVE</sequence>
<dbReference type="Pfam" id="PF13298">
    <property type="entry name" value="LigD_N"/>
    <property type="match status" value="1"/>
</dbReference>
<feature type="region of interest" description="Disordered" evidence="1">
    <location>
        <begin position="54"/>
        <end position="83"/>
    </location>
</feature>
<dbReference type="PANTHER" id="PTHR39465">
    <property type="entry name" value="DNA LIGASE D, 3'-PHOSPHOESTERASE DOMAIN"/>
    <property type="match status" value="1"/>
</dbReference>
<evidence type="ECO:0000313" key="3">
    <source>
        <dbReference type="EMBL" id="OAP61774.1"/>
    </source>
</evidence>
<dbReference type="PANTHER" id="PTHR39465:SF1">
    <property type="entry name" value="DNA LIGASE D 3'-PHOSPHOESTERASE DOMAIN-CONTAINING PROTEIN"/>
    <property type="match status" value="1"/>
</dbReference>
<feature type="compositionally biased region" description="Basic and acidic residues" evidence="1">
    <location>
        <begin position="329"/>
        <end position="341"/>
    </location>
</feature>
<evidence type="ECO:0000259" key="2">
    <source>
        <dbReference type="Pfam" id="PF13298"/>
    </source>
</evidence>
<evidence type="ECO:0000313" key="4">
    <source>
        <dbReference type="Proteomes" id="UP000078343"/>
    </source>
</evidence>
<feature type="region of interest" description="Disordered" evidence="1">
    <location>
        <begin position="230"/>
        <end position="271"/>
    </location>
</feature>
<dbReference type="GeneID" id="30008146"/>
<feature type="compositionally biased region" description="Polar residues" evidence="1">
    <location>
        <begin position="366"/>
        <end position="375"/>
    </location>
</feature>
<dbReference type="AlphaFoldDB" id="A0A178ZPL4"/>
<protein>
    <recommendedName>
        <fullName evidence="2">DNA ligase D 3'-phosphoesterase domain-containing protein</fullName>
    </recommendedName>
</protein>
<keyword evidence="4" id="KW-1185">Reference proteome</keyword>
<name>A0A178ZPL4_9EURO</name>
<dbReference type="Proteomes" id="UP000078343">
    <property type="component" value="Unassembled WGS sequence"/>
</dbReference>
<dbReference type="EMBL" id="LVYI01000003">
    <property type="protein sequence ID" value="OAP61774.1"/>
    <property type="molecule type" value="Genomic_DNA"/>
</dbReference>
<feature type="compositionally biased region" description="Acidic residues" evidence="1">
    <location>
        <begin position="511"/>
        <end position="520"/>
    </location>
</feature>
<feature type="domain" description="DNA ligase D 3'-phosphoesterase" evidence="2">
    <location>
        <begin position="148"/>
        <end position="292"/>
    </location>
</feature>
<feature type="region of interest" description="Disordered" evidence="1">
    <location>
        <begin position="301"/>
        <end position="406"/>
    </location>
</feature>
<feature type="compositionally biased region" description="Polar residues" evidence="1">
    <location>
        <begin position="230"/>
        <end position="245"/>
    </location>
</feature>
<evidence type="ECO:0000256" key="1">
    <source>
        <dbReference type="SAM" id="MobiDB-lite"/>
    </source>
</evidence>